<dbReference type="PROSITE" id="PS50041">
    <property type="entry name" value="C_TYPE_LECTIN_2"/>
    <property type="match status" value="1"/>
</dbReference>
<dbReference type="SMART" id="SM00034">
    <property type="entry name" value="CLECT"/>
    <property type="match status" value="1"/>
</dbReference>
<accession>A0A914VAM6</accession>
<dbReference type="Gene3D" id="3.10.100.10">
    <property type="entry name" value="Mannose-Binding Protein A, subunit A"/>
    <property type="match status" value="1"/>
</dbReference>
<evidence type="ECO:0000256" key="1">
    <source>
        <dbReference type="SAM" id="SignalP"/>
    </source>
</evidence>
<dbReference type="InterPro" id="IPR014716">
    <property type="entry name" value="Fibrinogen_a/b/g_C_1"/>
</dbReference>
<protein>
    <submittedName>
        <fullName evidence="5">Uncharacterized protein</fullName>
    </submittedName>
</protein>
<dbReference type="AlphaFoldDB" id="A0A914VAM6"/>
<evidence type="ECO:0000259" key="3">
    <source>
        <dbReference type="PROSITE" id="PS51406"/>
    </source>
</evidence>
<dbReference type="WBParaSite" id="PSAMB.scaffold1713size28502.g14623.t1">
    <property type="protein sequence ID" value="PSAMB.scaffold1713size28502.g14623.t1"/>
    <property type="gene ID" value="PSAMB.scaffold1713size28502.g14623"/>
</dbReference>
<dbReference type="Pfam" id="PF00059">
    <property type="entry name" value="Lectin_C"/>
    <property type="match status" value="1"/>
</dbReference>
<name>A0A914VAM6_9BILA</name>
<dbReference type="PANTHER" id="PTHR19143:SF327">
    <property type="entry name" value="FI21813P1-RELATED"/>
    <property type="match status" value="1"/>
</dbReference>
<keyword evidence="1" id="KW-0732">Signal</keyword>
<dbReference type="SUPFAM" id="SSF56496">
    <property type="entry name" value="Fibrinogen C-terminal domain-like"/>
    <property type="match status" value="1"/>
</dbReference>
<dbReference type="PROSITE" id="PS51406">
    <property type="entry name" value="FIBRINOGEN_C_2"/>
    <property type="match status" value="1"/>
</dbReference>
<dbReference type="GO" id="GO:0005615">
    <property type="term" value="C:extracellular space"/>
    <property type="evidence" value="ECO:0007669"/>
    <property type="project" value="TreeGrafter"/>
</dbReference>
<sequence length="387" mass="43637">MKLYYIVLVAINILQVSFVFSAQCPVGWQLSVVDTTKCYLLVTDKATWSEAEQHCRQTASHLTSITSAFETSNLNSLVQNSLLIGPLDQIWIGASGINQDDRFIWTDGTPMSYTNWRIGEPYLLFSCVSSAAGSTGKWSTENCQTKNSFICEHYMVPTDRPTDCFDLQYRNGITKSGIYQIYPPGIAPFMAYCDLETDGGGWTVFQRRIDNTTTFYDKLWNDYKVGFNNGLDKNLWLGNDHIHILSTKDSDVELRVDFWGSRGPDFSPVPDGYWWEKHTNFHIDDEANFYTLHLSYRYTGNATTTQGAGIGSSVDCCFSTADVPNVADPTCFSEDGLGGWWMFQMCANSALNGKYQPPPAGYGFFWNGGPFVMNPLQSRMMLRSLVW</sequence>
<dbReference type="InterPro" id="IPR002181">
    <property type="entry name" value="Fibrinogen_a/b/g_C_dom"/>
</dbReference>
<dbReference type="PANTHER" id="PTHR19143">
    <property type="entry name" value="FIBRINOGEN/TENASCIN/ANGIOPOEITIN"/>
    <property type="match status" value="1"/>
</dbReference>
<dbReference type="InterPro" id="IPR036056">
    <property type="entry name" value="Fibrinogen-like_C"/>
</dbReference>
<dbReference type="CDD" id="cd00037">
    <property type="entry name" value="CLECT"/>
    <property type="match status" value="1"/>
</dbReference>
<dbReference type="InterPro" id="IPR050373">
    <property type="entry name" value="Fibrinogen_C-term_domain"/>
</dbReference>
<keyword evidence="4" id="KW-1185">Reference proteome</keyword>
<reference evidence="5" key="1">
    <citation type="submission" date="2022-11" db="UniProtKB">
        <authorList>
            <consortium name="WormBaseParasite"/>
        </authorList>
    </citation>
    <scope>IDENTIFICATION</scope>
</reference>
<dbReference type="NCBIfam" id="NF040941">
    <property type="entry name" value="GGGWT_bact"/>
    <property type="match status" value="1"/>
</dbReference>
<proteinExistence type="predicted"/>
<evidence type="ECO:0000313" key="4">
    <source>
        <dbReference type="Proteomes" id="UP000887566"/>
    </source>
</evidence>
<feature type="chain" id="PRO_5037203060" evidence="1">
    <location>
        <begin position="22"/>
        <end position="387"/>
    </location>
</feature>
<organism evidence="4 5">
    <name type="scientific">Plectus sambesii</name>
    <dbReference type="NCBI Taxonomy" id="2011161"/>
    <lineage>
        <taxon>Eukaryota</taxon>
        <taxon>Metazoa</taxon>
        <taxon>Ecdysozoa</taxon>
        <taxon>Nematoda</taxon>
        <taxon>Chromadorea</taxon>
        <taxon>Plectida</taxon>
        <taxon>Plectina</taxon>
        <taxon>Plectoidea</taxon>
        <taxon>Plectidae</taxon>
        <taxon>Plectus</taxon>
    </lineage>
</organism>
<feature type="domain" description="C-type lectin" evidence="2">
    <location>
        <begin position="34"/>
        <end position="152"/>
    </location>
</feature>
<dbReference type="SMART" id="SM00186">
    <property type="entry name" value="FBG"/>
    <property type="match status" value="1"/>
</dbReference>
<feature type="signal peptide" evidence="1">
    <location>
        <begin position="1"/>
        <end position="21"/>
    </location>
</feature>
<evidence type="ECO:0000259" key="2">
    <source>
        <dbReference type="PROSITE" id="PS50041"/>
    </source>
</evidence>
<dbReference type="SUPFAM" id="SSF56436">
    <property type="entry name" value="C-type lectin-like"/>
    <property type="match status" value="1"/>
</dbReference>
<dbReference type="Pfam" id="PF00147">
    <property type="entry name" value="Fibrinogen_C"/>
    <property type="match status" value="1"/>
</dbReference>
<dbReference type="Gene3D" id="3.90.215.10">
    <property type="entry name" value="Gamma Fibrinogen, chain A, domain 1"/>
    <property type="match status" value="1"/>
</dbReference>
<dbReference type="InterPro" id="IPR016187">
    <property type="entry name" value="CTDL_fold"/>
</dbReference>
<dbReference type="Proteomes" id="UP000887566">
    <property type="component" value="Unplaced"/>
</dbReference>
<dbReference type="InterPro" id="IPR001304">
    <property type="entry name" value="C-type_lectin-like"/>
</dbReference>
<evidence type="ECO:0000313" key="5">
    <source>
        <dbReference type="WBParaSite" id="PSAMB.scaffold1713size28502.g14623.t1"/>
    </source>
</evidence>
<feature type="domain" description="Fibrinogen C-terminal" evidence="3">
    <location>
        <begin position="155"/>
        <end position="386"/>
    </location>
</feature>
<dbReference type="InterPro" id="IPR016186">
    <property type="entry name" value="C-type_lectin-like/link_sf"/>
</dbReference>